<dbReference type="GO" id="GO:0000176">
    <property type="term" value="C:nuclear exosome (RNase complex)"/>
    <property type="evidence" value="ECO:0007669"/>
    <property type="project" value="InterPro"/>
</dbReference>
<keyword evidence="13" id="KW-1185">Reference proteome</keyword>
<dbReference type="EMBL" id="CAIIXF020000001">
    <property type="protein sequence ID" value="CAH1775667.1"/>
    <property type="molecule type" value="Genomic_DNA"/>
</dbReference>
<evidence type="ECO:0000256" key="6">
    <source>
        <dbReference type="ARBA" id="ARBA00022839"/>
    </source>
</evidence>
<dbReference type="GO" id="GO:0005730">
    <property type="term" value="C:nucleolus"/>
    <property type="evidence" value="ECO:0007669"/>
    <property type="project" value="TreeGrafter"/>
</dbReference>
<evidence type="ECO:0000256" key="1">
    <source>
        <dbReference type="ARBA" id="ARBA00004123"/>
    </source>
</evidence>
<keyword evidence="3" id="KW-0540">Nuclease</keyword>
<dbReference type="GO" id="GO:0071039">
    <property type="term" value="P:nuclear polyadenylation-dependent CUT catabolic process"/>
    <property type="evidence" value="ECO:0007669"/>
    <property type="project" value="TreeGrafter"/>
</dbReference>
<dbReference type="GO" id="GO:0000467">
    <property type="term" value="P:exonucleolytic trimming to generate mature 3'-end of 5.8S rRNA from tricistronic rRNA transcript (SSU-rRNA, 5.8S rRNA, LSU-rRNA)"/>
    <property type="evidence" value="ECO:0007669"/>
    <property type="project" value="InterPro"/>
</dbReference>
<dbReference type="Pfam" id="PF01612">
    <property type="entry name" value="DNA_pol_A_exo1"/>
    <property type="match status" value="1"/>
</dbReference>
<feature type="compositionally biased region" description="Basic and acidic residues" evidence="10">
    <location>
        <begin position="769"/>
        <end position="779"/>
    </location>
</feature>
<dbReference type="AlphaFoldDB" id="A0A8S4N4R2"/>
<evidence type="ECO:0000256" key="5">
    <source>
        <dbReference type="ARBA" id="ARBA00022835"/>
    </source>
</evidence>
<dbReference type="InterPro" id="IPR002121">
    <property type="entry name" value="HRDC_dom"/>
</dbReference>
<accession>A0A8S4N4R2</accession>
<dbReference type="InterPro" id="IPR002562">
    <property type="entry name" value="3'-5'_exonuclease_dom"/>
</dbReference>
<feature type="region of interest" description="Disordered" evidence="10">
    <location>
        <begin position="706"/>
        <end position="781"/>
    </location>
</feature>
<keyword evidence="6" id="KW-0269">Exonuclease</keyword>
<organism evidence="12 13">
    <name type="scientific">Owenia fusiformis</name>
    <name type="common">Polychaete worm</name>
    <dbReference type="NCBI Taxonomy" id="6347"/>
    <lineage>
        <taxon>Eukaryota</taxon>
        <taxon>Metazoa</taxon>
        <taxon>Spiralia</taxon>
        <taxon>Lophotrochozoa</taxon>
        <taxon>Annelida</taxon>
        <taxon>Polychaeta</taxon>
        <taxon>Sedentaria</taxon>
        <taxon>Canalipalpata</taxon>
        <taxon>Sabellida</taxon>
        <taxon>Oweniida</taxon>
        <taxon>Oweniidae</taxon>
        <taxon>Owenia</taxon>
    </lineage>
</organism>
<dbReference type="Gene3D" id="1.10.150.80">
    <property type="entry name" value="HRDC domain"/>
    <property type="match status" value="1"/>
</dbReference>
<evidence type="ECO:0000256" key="7">
    <source>
        <dbReference type="ARBA" id="ARBA00023242"/>
    </source>
</evidence>
<evidence type="ECO:0000256" key="8">
    <source>
        <dbReference type="ARBA" id="ARBA00043957"/>
    </source>
</evidence>
<dbReference type="GO" id="GO:0071044">
    <property type="term" value="P:histone mRNA catabolic process"/>
    <property type="evidence" value="ECO:0007669"/>
    <property type="project" value="TreeGrafter"/>
</dbReference>
<dbReference type="InterPro" id="IPR036397">
    <property type="entry name" value="RNaseH_sf"/>
</dbReference>
<evidence type="ECO:0000256" key="2">
    <source>
        <dbReference type="ARBA" id="ARBA00022552"/>
    </source>
</evidence>
<dbReference type="InterPro" id="IPR012588">
    <property type="entry name" value="Exosome-assoc_fac_Rrp6_N"/>
</dbReference>
<dbReference type="InterPro" id="IPR012337">
    <property type="entry name" value="RNaseH-like_sf"/>
</dbReference>
<dbReference type="GO" id="GO:0071035">
    <property type="term" value="P:nuclear polyadenylation-dependent rRNA catabolic process"/>
    <property type="evidence" value="ECO:0007669"/>
    <property type="project" value="TreeGrafter"/>
</dbReference>
<dbReference type="Proteomes" id="UP000749559">
    <property type="component" value="Unassembled WGS sequence"/>
</dbReference>
<evidence type="ECO:0000256" key="9">
    <source>
        <dbReference type="ARBA" id="ARBA00070365"/>
    </source>
</evidence>
<dbReference type="GO" id="GO:0071040">
    <property type="term" value="P:nuclear polyadenylation-dependent antisense transcript catabolic process"/>
    <property type="evidence" value="ECO:0007669"/>
    <property type="project" value="TreeGrafter"/>
</dbReference>
<dbReference type="GO" id="GO:0000166">
    <property type="term" value="F:nucleotide binding"/>
    <property type="evidence" value="ECO:0007669"/>
    <property type="project" value="InterPro"/>
</dbReference>
<dbReference type="Pfam" id="PF08066">
    <property type="entry name" value="PMC2NT"/>
    <property type="match status" value="1"/>
</dbReference>
<feature type="domain" description="HRDC" evidence="11">
    <location>
        <begin position="473"/>
        <end position="553"/>
    </location>
</feature>
<proteinExistence type="inferred from homology"/>
<keyword evidence="7" id="KW-0539">Nucleus</keyword>
<dbReference type="FunFam" id="1.10.150.80:FF:000001">
    <property type="entry name" value="Putative exosome component 10"/>
    <property type="match status" value="1"/>
</dbReference>
<evidence type="ECO:0000256" key="10">
    <source>
        <dbReference type="SAM" id="MobiDB-lite"/>
    </source>
</evidence>
<dbReference type="Pfam" id="PF00570">
    <property type="entry name" value="HRDC"/>
    <property type="match status" value="1"/>
</dbReference>
<dbReference type="InterPro" id="IPR010997">
    <property type="entry name" value="HRDC-like_sf"/>
</dbReference>
<protein>
    <recommendedName>
        <fullName evidence="9">Exosome complex component 10 homolog</fullName>
    </recommendedName>
</protein>
<gene>
    <name evidence="12" type="ORF">OFUS_LOCUS2942</name>
</gene>
<dbReference type="GO" id="GO:0003727">
    <property type="term" value="F:single-stranded RNA binding"/>
    <property type="evidence" value="ECO:0007669"/>
    <property type="project" value="TreeGrafter"/>
</dbReference>
<dbReference type="GO" id="GO:0071036">
    <property type="term" value="P:nuclear polyadenylation-dependent snoRNA catabolic process"/>
    <property type="evidence" value="ECO:0007669"/>
    <property type="project" value="TreeGrafter"/>
</dbReference>
<dbReference type="Gene3D" id="3.30.420.10">
    <property type="entry name" value="Ribonuclease H-like superfamily/Ribonuclease H"/>
    <property type="match status" value="1"/>
</dbReference>
<evidence type="ECO:0000313" key="12">
    <source>
        <dbReference type="EMBL" id="CAH1775667.1"/>
    </source>
</evidence>
<evidence type="ECO:0000256" key="3">
    <source>
        <dbReference type="ARBA" id="ARBA00022722"/>
    </source>
</evidence>
<keyword evidence="4" id="KW-0378">Hydrolase</keyword>
<dbReference type="PANTHER" id="PTHR12124:SF47">
    <property type="entry name" value="EXOSOME COMPONENT 10"/>
    <property type="match status" value="1"/>
</dbReference>
<sequence length="859" mass="97868">MSQGEDKQDIRTFIDGFSTVDDYSRQCLRDLLQATKTSNSLPAPGNDFDYYSSFESFRGLMDMEGKRILRMLQDVMKHQSAKGNLAKTNQATELEEKFDILIDANDTILEKAGTFLDEAVGVRKTDTSLIVASISKQVTPKASWNKQAITSAGRAPNVSNLRLLTARNIPRPQLKFKDKIDNSSAPFVPKLPYKPNAQKSLADTLPAAPDPTATKRIDDEHIEYPHPYQYELDHLTYPESQFDRPESVYAVPLDETSLFIIADPTELTNLVKDLKKETEIAVDLEHHSYRTYLGITCLMQISTRSSDYIIDTLKLRSELHQLNEVFTDPAIVKVFHGCDSDIYWLQRDLGLYVVNLFDTGQASNVLNYPKNSLAYILERHCKVQANKEYQLADWRIRPLPEELIKYAREDTHYLLQIYDLMRCELLEKGNSQKNLLKSVFERSRQLCLKKYEKPVYKEDRYLEIYYKSRKVFNTGQQLALKYLYAWRDKVARSEDESTGYILPNHMLLQIAELLPREREGILACCNPIPTFVRQNLNELHEIVKVSRDSVVKVTKKPDTPKTSKADYLKPVRLQDHGVVDSLLNCPHDLSHDGEALDKQCNALDDSLVAKGSSMFKDEVTSIQMKASPTISIFSSTPKVDIVTDGQRRAHCIRASIASPFEMYIPKELRGPIRVPPPEQISAKFSSTEPLQGPTNKLWKLLKHTPKIAPKDTPEPKLVMRHVTADNDKPTEMPKAIRTGLQKDKKRKRTPTAQDGEGAQATHNPKKSRHDASMHKDNLEGFKPYNYKASDYSMFQGAEKSNQKKKGNKRQYNPNQPDDRFKAAKGPKLSTKSGKKSMTYKDRGGHSNQRPAACWPPPKR</sequence>
<dbReference type="GO" id="GO:0000175">
    <property type="term" value="F:3'-5'-RNA exonuclease activity"/>
    <property type="evidence" value="ECO:0007669"/>
    <property type="project" value="InterPro"/>
</dbReference>
<comment type="similarity">
    <text evidence="8">Belongs to the exosome component 10/RRP6 family.</text>
</comment>
<dbReference type="InterPro" id="IPR044876">
    <property type="entry name" value="HRDC_dom_sf"/>
</dbReference>
<dbReference type="InterPro" id="IPR045092">
    <property type="entry name" value="Rrp6-like"/>
</dbReference>
<evidence type="ECO:0000313" key="13">
    <source>
        <dbReference type="Proteomes" id="UP000749559"/>
    </source>
</evidence>
<reference evidence="12" key="1">
    <citation type="submission" date="2022-03" db="EMBL/GenBank/DDBJ databases">
        <authorList>
            <person name="Martin C."/>
        </authorList>
    </citation>
    <scope>NUCLEOTIDE SEQUENCE</scope>
</reference>
<feature type="compositionally biased region" description="Basic and acidic residues" evidence="10">
    <location>
        <begin position="722"/>
        <end position="731"/>
    </location>
</feature>
<keyword evidence="2" id="KW-0698">rRNA processing</keyword>
<dbReference type="SMART" id="SM00341">
    <property type="entry name" value="HRDC"/>
    <property type="match status" value="1"/>
</dbReference>
<dbReference type="CDD" id="cd06147">
    <property type="entry name" value="Rrp6p_like_exo"/>
    <property type="match status" value="1"/>
</dbReference>
<keyword evidence="5" id="KW-0271">Exosome</keyword>
<comment type="caution">
    <text evidence="12">The sequence shown here is derived from an EMBL/GenBank/DDBJ whole genome shotgun (WGS) entry which is preliminary data.</text>
</comment>
<evidence type="ECO:0000256" key="4">
    <source>
        <dbReference type="ARBA" id="ARBA00022801"/>
    </source>
</evidence>
<dbReference type="GO" id="GO:0071038">
    <property type="term" value="P:TRAMP-dependent tRNA surveillance pathway"/>
    <property type="evidence" value="ECO:0007669"/>
    <property type="project" value="TreeGrafter"/>
</dbReference>
<dbReference type="PROSITE" id="PS50967">
    <property type="entry name" value="HRDC"/>
    <property type="match status" value="1"/>
</dbReference>
<feature type="region of interest" description="Disordered" evidence="10">
    <location>
        <begin position="797"/>
        <end position="859"/>
    </location>
</feature>
<evidence type="ECO:0000259" key="11">
    <source>
        <dbReference type="PROSITE" id="PS50967"/>
    </source>
</evidence>
<dbReference type="SUPFAM" id="SSF53098">
    <property type="entry name" value="Ribonuclease H-like"/>
    <property type="match status" value="1"/>
</dbReference>
<dbReference type="FunFam" id="3.30.420.10:FF:000059">
    <property type="entry name" value="Exosome complex exonuclease Rrp6"/>
    <property type="match status" value="1"/>
</dbReference>
<dbReference type="SMART" id="SM00474">
    <property type="entry name" value="35EXOc"/>
    <property type="match status" value="1"/>
</dbReference>
<dbReference type="PANTHER" id="PTHR12124">
    <property type="entry name" value="POLYMYOSITIS/SCLERODERMA AUTOANTIGEN-RELATED"/>
    <property type="match status" value="1"/>
</dbReference>
<dbReference type="SUPFAM" id="SSF47819">
    <property type="entry name" value="HRDC-like"/>
    <property type="match status" value="1"/>
</dbReference>
<comment type="subcellular location">
    <subcellularLocation>
        <location evidence="1">Nucleus</location>
    </subcellularLocation>
</comment>
<dbReference type="InterPro" id="IPR049559">
    <property type="entry name" value="Rrp6p-like_exo"/>
</dbReference>
<dbReference type="GO" id="GO:0071051">
    <property type="term" value="P:poly(A)-dependent snoRNA 3'-end processing"/>
    <property type="evidence" value="ECO:0007669"/>
    <property type="project" value="TreeGrafter"/>
</dbReference>
<dbReference type="OrthoDB" id="2250022at2759"/>
<name>A0A8S4N4R2_OWEFU</name>
<dbReference type="GO" id="GO:0071037">
    <property type="term" value="P:nuclear polyadenylation-dependent snRNA catabolic process"/>
    <property type="evidence" value="ECO:0007669"/>
    <property type="project" value="TreeGrafter"/>
</dbReference>